<evidence type="ECO:0000313" key="2">
    <source>
        <dbReference type="EMBL" id="KAH7318685.1"/>
    </source>
</evidence>
<evidence type="ECO:0000313" key="3">
    <source>
        <dbReference type="Proteomes" id="UP000813444"/>
    </source>
</evidence>
<protein>
    <submittedName>
        <fullName evidence="2">Uncharacterized protein</fullName>
    </submittedName>
</protein>
<evidence type="ECO:0000256" key="1">
    <source>
        <dbReference type="SAM" id="MobiDB-lite"/>
    </source>
</evidence>
<feature type="region of interest" description="Disordered" evidence="1">
    <location>
        <begin position="1"/>
        <end position="80"/>
    </location>
</feature>
<organism evidence="2 3">
    <name type="scientific">Stachybotrys elegans</name>
    <dbReference type="NCBI Taxonomy" id="80388"/>
    <lineage>
        <taxon>Eukaryota</taxon>
        <taxon>Fungi</taxon>
        <taxon>Dikarya</taxon>
        <taxon>Ascomycota</taxon>
        <taxon>Pezizomycotina</taxon>
        <taxon>Sordariomycetes</taxon>
        <taxon>Hypocreomycetidae</taxon>
        <taxon>Hypocreales</taxon>
        <taxon>Stachybotryaceae</taxon>
        <taxon>Stachybotrys</taxon>
    </lineage>
</organism>
<accession>A0A8K0WS38</accession>
<comment type="caution">
    <text evidence="2">The sequence shown here is derived from an EMBL/GenBank/DDBJ whole genome shotgun (WGS) entry which is preliminary data.</text>
</comment>
<sequence length="80" mass="8343">MPLPESAILPQPRSRKRSTVQPNNGTPNSSSYQGANPIPSQGEGVSGDDVRQTPPGGADYILSYTTRGREGGAGEPFTDA</sequence>
<gene>
    <name evidence="2" type="ORF">B0I35DRAFT_432711</name>
</gene>
<proteinExistence type="predicted"/>
<dbReference type="Proteomes" id="UP000813444">
    <property type="component" value="Unassembled WGS sequence"/>
</dbReference>
<name>A0A8K0WS38_9HYPO</name>
<feature type="compositionally biased region" description="Polar residues" evidence="1">
    <location>
        <begin position="19"/>
        <end position="34"/>
    </location>
</feature>
<keyword evidence="3" id="KW-1185">Reference proteome</keyword>
<dbReference type="EMBL" id="JAGPNK010000007">
    <property type="protein sequence ID" value="KAH7318685.1"/>
    <property type="molecule type" value="Genomic_DNA"/>
</dbReference>
<reference evidence="2" key="1">
    <citation type="journal article" date="2021" name="Nat. Commun.">
        <title>Genetic determinants of endophytism in the Arabidopsis root mycobiome.</title>
        <authorList>
            <person name="Mesny F."/>
            <person name="Miyauchi S."/>
            <person name="Thiergart T."/>
            <person name="Pickel B."/>
            <person name="Atanasova L."/>
            <person name="Karlsson M."/>
            <person name="Huettel B."/>
            <person name="Barry K.W."/>
            <person name="Haridas S."/>
            <person name="Chen C."/>
            <person name="Bauer D."/>
            <person name="Andreopoulos W."/>
            <person name="Pangilinan J."/>
            <person name="LaButti K."/>
            <person name="Riley R."/>
            <person name="Lipzen A."/>
            <person name="Clum A."/>
            <person name="Drula E."/>
            <person name="Henrissat B."/>
            <person name="Kohler A."/>
            <person name="Grigoriev I.V."/>
            <person name="Martin F.M."/>
            <person name="Hacquard S."/>
        </authorList>
    </citation>
    <scope>NUCLEOTIDE SEQUENCE</scope>
    <source>
        <strain evidence="2">MPI-CAGE-CH-0235</strain>
    </source>
</reference>
<dbReference type="AlphaFoldDB" id="A0A8K0WS38"/>